<dbReference type="Pfam" id="PF00583">
    <property type="entry name" value="Acetyltransf_1"/>
    <property type="match status" value="1"/>
</dbReference>
<dbReference type="PANTHER" id="PTHR43617:SF34">
    <property type="entry name" value="PUTATIVE-RELATED"/>
    <property type="match status" value="1"/>
</dbReference>
<reference evidence="2 3" key="1">
    <citation type="submission" date="2017-09" db="EMBL/GenBank/DDBJ databases">
        <title>Depth-based differentiation of microbial function through sediment-hosted aquifers and enrichment of novel symbionts in the deep terrestrial subsurface.</title>
        <authorList>
            <person name="Probst A.J."/>
            <person name="Ladd B."/>
            <person name="Jarett J.K."/>
            <person name="Geller-Mcgrath D.E."/>
            <person name="Sieber C.M."/>
            <person name="Emerson J.B."/>
            <person name="Anantharaman K."/>
            <person name="Thomas B.C."/>
            <person name="Malmstrom R."/>
            <person name="Stieglmeier M."/>
            <person name="Klingl A."/>
            <person name="Woyke T."/>
            <person name="Ryan C.M."/>
            <person name="Banfield J.F."/>
        </authorList>
    </citation>
    <scope>NUCLEOTIDE SEQUENCE [LARGE SCALE GENOMIC DNA]</scope>
    <source>
        <strain evidence="2">CG17_big_fil_post_rev_8_21_14_2_50_48_46</strain>
    </source>
</reference>
<proteinExistence type="predicted"/>
<dbReference type="CDD" id="cd04301">
    <property type="entry name" value="NAT_SF"/>
    <property type="match status" value="1"/>
</dbReference>
<dbReference type="Proteomes" id="UP000231019">
    <property type="component" value="Unassembled WGS sequence"/>
</dbReference>
<dbReference type="InterPro" id="IPR000182">
    <property type="entry name" value="GNAT_dom"/>
</dbReference>
<dbReference type="PANTHER" id="PTHR43617">
    <property type="entry name" value="L-AMINO ACID N-ACETYLTRANSFERASE"/>
    <property type="match status" value="1"/>
</dbReference>
<protein>
    <submittedName>
        <fullName evidence="2">GNAT family N-acetyltransferase</fullName>
    </submittedName>
</protein>
<dbReference type="AlphaFoldDB" id="A0A2M7GBA3"/>
<accession>A0A2M7GBA3</accession>
<evidence type="ECO:0000313" key="2">
    <source>
        <dbReference type="EMBL" id="PIW19465.1"/>
    </source>
</evidence>
<name>A0A2M7GBA3_9BACT</name>
<gene>
    <name evidence="2" type="ORF">COW36_01100</name>
</gene>
<comment type="caution">
    <text evidence="2">The sequence shown here is derived from an EMBL/GenBank/DDBJ whole genome shotgun (WGS) entry which is preliminary data.</text>
</comment>
<feature type="domain" description="N-acetyltransferase" evidence="1">
    <location>
        <begin position="15"/>
        <end position="177"/>
    </location>
</feature>
<evidence type="ECO:0000259" key="1">
    <source>
        <dbReference type="PROSITE" id="PS51186"/>
    </source>
</evidence>
<dbReference type="InterPro" id="IPR050276">
    <property type="entry name" value="MshD_Acetyltransferase"/>
</dbReference>
<dbReference type="PROSITE" id="PS51186">
    <property type="entry name" value="GNAT"/>
    <property type="match status" value="1"/>
</dbReference>
<sequence>MPISGTYNWVTPMSVEIVYARPELLESFWQTLDTVARERMYIEMTEAAPLEQITRFQTQMIAAQMPVYYALKDEKVIGWVDICPPGNPRLAHRGFLGMGLLPQARGLGLGQKLLETALEHARKKTALEKIELLVFTSNIAAIGLYRKLGFSEIGIIRHFRKLDGVYFDCLEMELFIK</sequence>
<organism evidence="2 3">
    <name type="scientific">bacterium (Candidatus Blackallbacteria) CG17_big_fil_post_rev_8_21_14_2_50_48_46</name>
    <dbReference type="NCBI Taxonomy" id="2014261"/>
    <lineage>
        <taxon>Bacteria</taxon>
        <taxon>Candidatus Blackallbacteria</taxon>
    </lineage>
</organism>
<evidence type="ECO:0000313" key="3">
    <source>
        <dbReference type="Proteomes" id="UP000231019"/>
    </source>
</evidence>
<dbReference type="EMBL" id="PFFQ01000004">
    <property type="protein sequence ID" value="PIW19465.1"/>
    <property type="molecule type" value="Genomic_DNA"/>
</dbReference>
<dbReference type="SUPFAM" id="SSF55729">
    <property type="entry name" value="Acyl-CoA N-acyltransferases (Nat)"/>
    <property type="match status" value="1"/>
</dbReference>
<dbReference type="InterPro" id="IPR016181">
    <property type="entry name" value="Acyl_CoA_acyltransferase"/>
</dbReference>
<dbReference type="GO" id="GO:0016747">
    <property type="term" value="F:acyltransferase activity, transferring groups other than amino-acyl groups"/>
    <property type="evidence" value="ECO:0007669"/>
    <property type="project" value="InterPro"/>
</dbReference>
<keyword evidence="2" id="KW-0808">Transferase</keyword>
<dbReference type="Gene3D" id="3.40.630.30">
    <property type="match status" value="1"/>
</dbReference>